<accession>A0A8S5M040</accession>
<sequence>MYIKWNNKKYKLIGSVDMTQSSQEVTYSDFTVDFSKATIDDLPYAQQEVNIYDNNDNIKYMGFVSDYKLPELKKVKTPEKELSLTLFSPRQMATKKTVTINRTDLVENLVRQALEPLFADGFYIKEMNIARQATTVNLISRTVEEVLNYFSKRFELYWNIDELKGITVNSIQYQFSKNVKKKINIKNYKQEINGLLSISPTITNLDYANIINVKNARIFYEMDSVMNVTLNNGDRLDFENPIDISTATTKRIYEAIYVQGSTVTGFPINIHYNSNLIANIMNTVNYELPDKQVFTDIGKDDSDNKLFTLTMDSTFKNLATGITYKGEGSVTITEIQSDSALRYANMKLLNWQEINRMKGIITPSGQIEKVLDVDSGWFTESEMVNYVRNYFGINDNYTNQVTLKYDKDNDLDVGDRIDIDLPEYFTSGEYVITSIKESKEGNNPSNFSVELRNTAIVENYIDLFRSSADTEENDSQTQVEYLCEYTTEGIKEVHTVELTDNDRNHTLNFGLNR</sequence>
<protein>
    <submittedName>
        <fullName evidence="1">Uncharacterized protein</fullName>
    </submittedName>
</protein>
<dbReference type="EMBL" id="BK014782">
    <property type="protein sequence ID" value="DAD75415.1"/>
    <property type="molecule type" value="Genomic_DNA"/>
</dbReference>
<proteinExistence type="predicted"/>
<organism evidence="1">
    <name type="scientific">Siphoviridae sp. ctqw35</name>
    <dbReference type="NCBI Taxonomy" id="2826471"/>
    <lineage>
        <taxon>Viruses</taxon>
        <taxon>Duplodnaviria</taxon>
        <taxon>Heunggongvirae</taxon>
        <taxon>Uroviricota</taxon>
        <taxon>Caudoviricetes</taxon>
    </lineage>
</organism>
<reference evidence="1" key="1">
    <citation type="journal article" date="2021" name="Proc. Natl. Acad. Sci. U.S.A.">
        <title>A Catalog of Tens of Thousands of Viruses from Human Metagenomes Reveals Hidden Associations with Chronic Diseases.</title>
        <authorList>
            <person name="Tisza M.J."/>
            <person name="Buck C.B."/>
        </authorList>
    </citation>
    <scope>NUCLEOTIDE SEQUENCE</scope>
    <source>
        <strain evidence="1">Ctqw35</strain>
    </source>
</reference>
<evidence type="ECO:0000313" key="1">
    <source>
        <dbReference type="EMBL" id="DAD75415.1"/>
    </source>
</evidence>
<name>A0A8S5M040_9CAUD</name>